<evidence type="ECO:0000313" key="3">
    <source>
        <dbReference type="EMBL" id="KAG9684445.1"/>
    </source>
</evidence>
<comment type="similarity">
    <text evidence="1">Belongs to the HFCD (homooligomeric flavin containing Cys decarboxylase) superfamily.</text>
</comment>
<dbReference type="InterPro" id="IPR003382">
    <property type="entry name" value="Flavoprotein"/>
</dbReference>
<reference evidence="3" key="1">
    <citation type="journal article" date="2021" name="J Fungi (Basel)">
        <title>Virulence traits and population genomics of the black yeast Aureobasidium melanogenum.</title>
        <authorList>
            <person name="Cernosa A."/>
            <person name="Sun X."/>
            <person name="Gostincar C."/>
            <person name="Fang C."/>
            <person name="Gunde-Cimerman N."/>
            <person name="Song Z."/>
        </authorList>
    </citation>
    <scope>NUCLEOTIDE SEQUENCE</scope>
    <source>
        <strain evidence="3">EXF-9911</strain>
    </source>
</reference>
<comment type="caution">
    <text evidence="3">The sequence shown here is derived from an EMBL/GenBank/DDBJ whole genome shotgun (WGS) entry which is preliminary data.</text>
</comment>
<dbReference type="GO" id="GO:0071513">
    <property type="term" value="C:phosphopantothenoylcysteine decarboxylase complex"/>
    <property type="evidence" value="ECO:0007669"/>
    <property type="project" value="TreeGrafter"/>
</dbReference>
<dbReference type="Pfam" id="PF02441">
    <property type="entry name" value="Flavoprotein"/>
    <property type="match status" value="1"/>
</dbReference>
<feature type="non-terminal residue" evidence="3">
    <location>
        <position position="580"/>
    </location>
</feature>
<dbReference type="InterPro" id="IPR036551">
    <property type="entry name" value="Flavin_trans-like"/>
</dbReference>
<dbReference type="OrthoDB" id="70387at2759"/>
<organism evidence="3 4">
    <name type="scientific">Aureobasidium melanogenum</name>
    <name type="common">Aureobasidium pullulans var. melanogenum</name>
    <dbReference type="NCBI Taxonomy" id="46634"/>
    <lineage>
        <taxon>Eukaryota</taxon>
        <taxon>Fungi</taxon>
        <taxon>Dikarya</taxon>
        <taxon>Ascomycota</taxon>
        <taxon>Pezizomycotina</taxon>
        <taxon>Dothideomycetes</taxon>
        <taxon>Dothideomycetidae</taxon>
        <taxon>Dothideales</taxon>
        <taxon>Saccotheciaceae</taxon>
        <taxon>Aureobasidium</taxon>
    </lineage>
</organism>
<evidence type="ECO:0000313" key="4">
    <source>
        <dbReference type="Proteomes" id="UP000779574"/>
    </source>
</evidence>
<evidence type="ECO:0000259" key="2">
    <source>
        <dbReference type="Pfam" id="PF02441"/>
    </source>
</evidence>
<dbReference type="PANTHER" id="PTHR14359">
    <property type="entry name" value="HOMO-OLIGOMERIC FLAVIN CONTAINING CYS DECARBOXYLASE FAMILY"/>
    <property type="match status" value="1"/>
</dbReference>
<dbReference type="SUPFAM" id="SSF52507">
    <property type="entry name" value="Homo-oligomeric flavin-containing Cys decarboxylases, HFCD"/>
    <property type="match status" value="1"/>
</dbReference>
<dbReference type="GO" id="GO:0010181">
    <property type="term" value="F:FMN binding"/>
    <property type="evidence" value="ECO:0007669"/>
    <property type="project" value="TreeGrafter"/>
</dbReference>
<reference evidence="3" key="2">
    <citation type="submission" date="2021-08" db="EMBL/GenBank/DDBJ databases">
        <authorList>
            <person name="Gostincar C."/>
            <person name="Sun X."/>
            <person name="Song Z."/>
            <person name="Gunde-Cimerman N."/>
        </authorList>
    </citation>
    <scope>NUCLEOTIDE SEQUENCE</scope>
    <source>
        <strain evidence="3">EXF-9911</strain>
    </source>
</reference>
<dbReference type="EMBL" id="JAHFXF010000638">
    <property type="protein sequence ID" value="KAG9684445.1"/>
    <property type="molecule type" value="Genomic_DNA"/>
</dbReference>
<dbReference type="Gene3D" id="3.40.50.1950">
    <property type="entry name" value="Flavin prenyltransferase-like"/>
    <property type="match status" value="1"/>
</dbReference>
<dbReference type="GO" id="GO:0015937">
    <property type="term" value="P:coenzyme A biosynthetic process"/>
    <property type="evidence" value="ECO:0007669"/>
    <property type="project" value="TreeGrafter"/>
</dbReference>
<protein>
    <submittedName>
        <fullName evidence="3">Flavoprotein</fullName>
    </submittedName>
</protein>
<evidence type="ECO:0000256" key="1">
    <source>
        <dbReference type="ARBA" id="ARBA00038350"/>
    </source>
</evidence>
<dbReference type="GO" id="GO:0004633">
    <property type="term" value="F:phosphopantothenoylcysteine decarboxylase activity"/>
    <property type="evidence" value="ECO:0007669"/>
    <property type="project" value="TreeGrafter"/>
</dbReference>
<feature type="domain" description="Flavoprotein" evidence="2">
    <location>
        <begin position="23"/>
        <end position="166"/>
    </location>
</feature>
<gene>
    <name evidence="3" type="ORF">KCU76_g12411</name>
</gene>
<sequence length="580" mass="65356">MAQSAITVPDIQTAEAMTPRSLNVVVASTGCTDANIITKLLPQLVSLPECSVRAVLDPGSHGADLIAASNNCLAIPNVSRTQLKSTGDVIDIEKEAFDLCQWADLLVLAPIDANNLAKMLHGDTDNLVLEILRSWNVSKKIVMVPGMSSLMWENPMTKKQLTKIKRKWNWIQVLQPLLWTFENDRKKVTSWDALDEVIDTARNQVDLMNIGHGVHVTPNASSTTFKTSSKKSRTVLPPELWSIIIDATNDWELAKTLHIYTNLEPPSEWQQHASTKGPTTYMEQLEWTLLTGNPSDLKKFIADNSVPRWLSRLCIKLIMRFSMTSVLSYLESHHKDLFWTTFDGTFLPDKASSVFGRVEILEYWNTSAWFLNKKYTAETLDGASRQGFIDVLDWWKKSGLTLIFTEAALEQASSCGHIEVLEWWRELSQRHQHASSPDDDSKPIRLKPGKSICYASQSGNADVVRWWVNSGIPFPHEDSVAKLASTHGHVEVLKVWHAVKGSKMIFDNQVLVGATKMGHVNVLEWWKQSGLRVEYKTCDVEEALEDGVEGRKGMEVRRWWARNGLNLGVGTSEWMKPKVL</sequence>
<name>A0A9P8E9W7_AURME</name>
<dbReference type="AlphaFoldDB" id="A0A9P8E9W7"/>
<proteinExistence type="inferred from homology"/>
<dbReference type="Proteomes" id="UP000779574">
    <property type="component" value="Unassembled WGS sequence"/>
</dbReference>
<dbReference type="PANTHER" id="PTHR14359:SF21">
    <property type="entry name" value="FLAVOPROTEIN DOMAIN-CONTAINING PROTEIN"/>
    <property type="match status" value="1"/>
</dbReference>
<dbReference type="SUPFAM" id="SSF140860">
    <property type="entry name" value="Pseudo ankyrin repeat-like"/>
    <property type="match status" value="1"/>
</dbReference>
<accession>A0A9P8E9W7</accession>